<feature type="region of interest" description="Disordered" evidence="1">
    <location>
        <begin position="2006"/>
        <end position="2101"/>
    </location>
</feature>
<proteinExistence type="predicted"/>
<dbReference type="InterPro" id="IPR036361">
    <property type="entry name" value="SAP_dom_sf"/>
</dbReference>
<evidence type="ECO:0000256" key="1">
    <source>
        <dbReference type="SAM" id="MobiDB-lite"/>
    </source>
</evidence>
<feature type="compositionally biased region" description="Polar residues" evidence="1">
    <location>
        <begin position="1253"/>
        <end position="1269"/>
    </location>
</feature>
<dbReference type="CDD" id="cd12432">
    <property type="entry name" value="RRM_ACINU"/>
    <property type="match status" value="1"/>
</dbReference>
<dbReference type="OrthoDB" id="5348404at2759"/>
<dbReference type="InterPro" id="IPR034257">
    <property type="entry name" value="Acinus_RRM"/>
</dbReference>
<feature type="domain" description="SAP" evidence="2">
    <location>
        <begin position="14"/>
        <end position="48"/>
    </location>
</feature>
<feature type="compositionally biased region" description="Pro residues" evidence="1">
    <location>
        <begin position="252"/>
        <end position="262"/>
    </location>
</feature>
<feature type="region of interest" description="Disordered" evidence="1">
    <location>
        <begin position="97"/>
        <end position="127"/>
    </location>
</feature>
<dbReference type="GO" id="GO:0003723">
    <property type="term" value="F:RNA binding"/>
    <property type="evidence" value="ECO:0007669"/>
    <property type="project" value="TreeGrafter"/>
</dbReference>
<feature type="compositionally biased region" description="Low complexity" evidence="1">
    <location>
        <begin position="286"/>
        <end position="303"/>
    </location>
</feature>
<dbReference type="PANTHER" id="PTHR46589:SF1">
    <property type="entry name" value="APOPTOTIC CHROMATIN CONDENSATION INDUCER IN THE NUCLEUS"/>
    <property type="match status" value="1"/>
</dbReference>
<dbReference type="InterPro" id="IPR035979">
    <property type="entry name" value="RBD_domain_sf"/>
</dbReference>
<dbReference type="SUPFAM" id="SSF68906">
    <property type="entry name" value="SAP domain"/>
    <property type="match status" value="1"/>
</dbReference>
<gene>
    <name evidence="4" type="primary">LOC120056089</name>
</gene>
<dbReference type="PANTHER" id="PTHR46589">
    <property type="entry name" value="APOPTOTIC CHROMATIN CONDENSATION INDUCER IN THE NUCLEUS"/>
    <property type="match status" value="1"/>
</dbReference>
<feature type="compositionally biased region" description="Basic and acidic residues" evidence="1">
    <location>
        <begin position="1657"/>
        <end position="1683"/>
    </location>
</feature>
<feature type="compositionally biased region" description="Basic and acidic residues" evidence="1">
    <location>
        <begin position="2020"/>
        <end position="2038"/>
    </location>
</feature>
<feature type="region of interest" description="Disordered" evidence="1">
    <location>
        <begin position="143"/>
        <end position="363"/>
    </location>
</feature>
<feature type="compositionally biased region" description="Basic and acidic residues" evidence="1">
    <location>
        <begin position="1373"/>
        <end position="1408"/>
    </location>
</feature>
<organism evidence="3 4">
    <name type="scientific">Salvelinus namaycush</name>
    <name type="common">Lake trout</name>
    <name type="synonym">Salmo namaycush</name>
    <dbReference type="NCBI Taxonomy" id="8040"/>
    <lineage>
        <taxon>Eukaryota</taxon>
        <taxon>Metazoa</taxon>
        <taxon>Chordata</taxon>
        <taxon>Craniata</taxon>
        <taxon>Vertebrata</taxon>
        <taxon>Euteleostomi</taxon>
        <taxon>Actinopterygii</taxon>
        <taxon>Neopterygii</taxon>
        <taxon>Teleostei</taxon>
        <taxon>Protacanthopterygii</taxon>
        <taxon>Salmoniformes</taxon>
        <taxon>Salmonidae</taxon>
        <taxon>Salmoninae</taxon>
        <taxon>Salvelinus</taxon>
    </lineage>
</organism>
<dbReference type="RefSeq" id="XP_038860177.1">
    <property type="nucleotide sequence ID" value="XM_039004249.1"/>
</dbReference>
<feature type="compositionally biased region" description="Basic and acidic residues" evidence="1">
    <location>
        <begin position="2046"/>
        <end position="2075"/>
    </location>
</feature>
<dbReference type="GO" id="GO:0061574">
    <property type="term" value="C:ASAP complex"/>
    <property type="evidence" value="ECO:0007669"/>
    <property type="project" value="TreeGrafter"/>
</dbReference>
<feature type="region of interest" description="Disordered" evidence="1">
    <location>
        <begin position="1880"/>
        <end position="1976"/>
    </location>
</feature>
<feature type="compositionally biased region" description="Basic and acidic residues" evidence="1">
    <location>
        <begin position="1427"/>
        <end position="1444"/>
    </location>
</feature>
<feature type="compositionally biased region" description="Basic and acidic residues" evidence="1">
    <location>
        <begin position="337"/>
        <end position="346"/>
    </location>
</feature>
<feature type="compositionally biased region" description="Low complexity" evidence="1">
    <location>
        <begin position="171"/>
        <end position="180"/>
    </location>
</feature>
<feature type="region of interest" description="Disordered" evidence="1">
    <location>
        <begin position="1287"/>
        <end position="1643"/>
    </location>
</feature>
<reference evidence="4" key="1">
    <citation type="submission" date="2025-08" db="UniProtKB">
        <authorList>
            <consortium name="RefSeq"/>
        </authorList>
    </citation>
    <scope>IDENTIFICATION</scope>
    <source>
        <tissue evidence="4">White muscle</tissue>
    </source>
</reference>
<sequence length="2101" mass="240547">MADLEDVKLDGRPLQSLRVADLKAALEERGLPKSGQKNTLVKRLKGALMLENLQRTSHHHIGLQPNSQIGEEMSQNSFIKQYLAKQQELLRQRLEREAREAVEDDDTDKEDHTKDNNSSPCAAPDQDVAPVLVDQHKLFGLSEGKGLAGPASEGEGHMSRDGHVSAPPAPTSAAVASLAVRVGEQRPERVPTSSQVPADSDDDGADEDWDSGARRRNLGEPPRGQLARARSGGSRQHPQHIPPLLSPQLRQPTPPPSPPPELSFPLPDTPKQSPPSPGEPPARQRTSSTSSSGSSSSGSCSSSPDPQSNTERKPGPLTLLARKMASEGAFSGVGWHGRGDAERQDKNAATATMSSGRGPQEGTVSAITHTTNAAASLPFPRLVPVTNQGVLGGHLPHSEVPVSVLRPTIMEERDAAWQQANKEKELQAEREREKSPEQERLGAMEQERLERQRIFEQQRAVEQERERALERERKEREKALARERKEREMALEREKALEQERKERALARERAQALEREEEEREKALAKEREEREKAMQLEKQRAMERERALEQEREKEKALEREREEKAALESEREEKAALERERMVKVLELERQKALEREMREKEREEKVRALEQERIEREKALEKEITMEKEREERERALEQEKVLQREKEKALEQEKALQREKEEKERALEQENVLQREKEERERALEQEKALQREKEEKERALEQEKALQREKEEKERALEQEKALQREKEEKERALEQEKALQREKEEKERALEQEKALQREKEEKERALEQEKALQREKERALEQGKALQREKEERGRALEQEKALQREKEERESALEQEKALQREKEERALEQEKALHRERVERERALEQKKASQREREERERALEQEKALQREKEEKERALEQENVLQREKEERERALEQEKALQREKEEKERALEQEKALQREKEEKERALEQEKALQREKEEKERALEQEKALQREKEEKERALEQEKALQREKEEKERALEQEKALQREKERALEQGKALQREKEERGRALEQEKALQREKEERESALEQEKALQREKEERALEQEKALHRERVERERALEQKKASQREREERERALEQEKALQREKEEKERALEQEKALQREKEERERALEQEKALQREKEERERALEQEKALQREKERALEQEKVLQREKEERERALEQEKALHREREERERALEQKKASQREKEKRESHLPPWKRSREFGLTPLPTPPLSTGAGKMAATEEGGEPKVPSLPQKALRDNQPAESGTPLSQSLAMSLSPQSSFKKFRFLRDPIVLSQSSASGVIKRPRTFSESHHPQSLALQSPSKFGEPEQEGTQQGSQPSAGQAAPKKPARQGVLVSGADTSGTTGPERETPVISTLGKSPEEEKGKSLVSEEHVQAHREETDKQVVGETAREAKAPSGPAGAVLPPSPQPVEGKVEKGRERSQKKEEKLGRRSSSSNDSSDSGSSSSGSSGSSSSQGKTHTTPSGRRPEKPQTNTISQDTETVSQPEDPTEAPKAPQHKKRVSGEEKEDMNIVGARHRKKPFLGMHAGEDNGQKDSEGEQVKTDTTREVNEAAMAEPKKAPESSEECETPKAFTARRISLSSSKASPGAVSAEGETESGAGRKRRWGSSTAVTAKKSSMSITTDSLKSLIPDIRLCPGQEMVVDLHPEEDHLSGVEEGGRERGEQDLKIRRTVTQVVPSVTQENGQKESKRSEHEEEDREDGGEVKGDREEKMDGSFQRDSLETQCPSPPSHDMEMKTVTPSDTLIRRSISQQKSGVSITIDDPVRTAKQPSPPRGKVSNIVHVSNLVRPFTLGQLKELLGRTGTVLEDGFWIDKIKSHCYVTYSSAEESIATRAALHGVKWPQSNPKFLSLDFIQQEELDFHRGLPPPERAGEGERGAAAVPGRGAALPPLLPEREQWAEREREMEHRERTRAEREWDRDKVRDFGPGKPGEEAVPRRSCSRERKRKERKMDKKEKAADELPVKLLDELFNKTKAAPCIYWLPLTEEQFAQKETARQERMKRRKEQQEEVEKKREEERKERMKAASVASGERGEGERYREREGDWGRDGESGKHREDCYRRPGGSSAGGARRSRSRSDPPPRDRRR</sequence>
<feature type="compositionally biased region" description="Basic and acidic residues" evidence="1">
    <location>
        <begin position="1964"/>
        <end position="1976"/>
    </location>
</feature>
<feature type="region of interest" description="Disordered" evidence="1">
    <location>
        <begin position="417"/>
        <end position="445"/>
    </location>
</feature>
<feature type="compositionally biased region" description="Polar residues" evidence="1">
    <location>
        <begin position="1686"/>
        <end position="1698"/>
    </location>
</feature>
<dbReference type="GO" id="GO:0008380">
    <property type="term" value="P:RNA splicing"/>
    <property type="evidence" value="ECO:0007669"/>
    <property type="project" value="TreeGrafter"/>
</dbReference>
<accession>A0A8U1BW20</accession>
<dbReference type="GO" id="GO:0071011">
    <property type="term" value="C:precatalytic spliceosome"/>
    <property type="evidence" value="ECO:0007669"/>
    <property type="project" value="TreeGrafter"/>
</dbReference>
<dbReference type="Pfam" id="PF16294">
    <property type="entry name" value="RSB_motif"/>
    <property type="match status" value="1"/>
</dbReference>
<name>A0A8U1BW20_SALNM</name>
<dbReference type="Proteomes" id="UP000808372">
    <property type="component" value="Chromosome 11"/>
</dbReference>
<feature type="region of interest" description="Disordered" evidence="1">
    <location>
        <begin position="459"/>
        <end position="489"/>
    </location>
</feature>
<feature type="compositionally biased region" description="Low complexity" evidence="1">
    <location>
        <begin position="1447"/>
        <end position="1469"/>
    </location>
</feature>
<feature type="compositionally biased region" description="Acidic residues" evidence="1">
    <location>
        <begin position="199"/>
        <end position="210"/>
    </location>
</feature>
<dbReference type="InterPro" id="IPR052793">
    <property type="entry name" value="EJC-associated_protein"/>
</dbReference>
<feature type="compositionally biased region" description="Basic and acidic residues" evidence="1">
    <location>
        <begin position="1716"/>
        <end position="1728"/>
    </location>
</feature>
<feature type="compositionally biased region" description="Polar residues" evidence="1">
    <location>
        <begin position="1485"/>
        <end position="1501"/>
    </location>
</feature>
<dbReference type="SMART" id="SM00513">
    <property type="entry name" value="SAP"/>
    <property type="match status" value="1"/>
</dbReference>
<evidence type="ECO:0000313" key="3">
    <source>
        <dbReference type="Proteomes" id="UP000808372"/>
    </source>
</evidence>
<keyword evidence="3" id="KW-1185">Reference proteome</keyword>
<feature type="compositionally biased region" description="Basic and acidic residues" evidence="1">
    <location>
        <begin position="620"/>
        <end position="1202"/>
    </location>
</feature>
<feature type="compositionally biased region" description="Polar residues" evidence="1">
    <location>
        <begin position="347"/>
        <end position="363"/>
    </location>
</feature>
<feature type="compositionally biased region" description="Basic and acidic residues" evidence="1">
    <location>
        <begin position="1908"/>
        <end position="1957"/>
    </location>
</feature>
<feature type="region of interest" description="Disordered" evidence="1">
    <location>
        <begin position="620"/>
        <end position="1269"/>
    </location>
</feature>
<feature type="compositionally biased region" description="Basic and acidic residues" evidence="1">
    <location>
        <begin position="1699"/>
        <end position="1708"/>
    </location>
</feature>
<evidence type="ECO:0000313" key="4">
    <source>
        <dbReference type="RefSeq" id="XP_038860177.1"/>
    </source>
</evidence>
<feature type="compositionally biased region" description="Basic and acidic residues" evidence="1">
    <location>
        <begin position="154"/>
        <end position="163"/>
    </location>
</feature>
<dbReference type="GeneID" id="120056089"/>
<feature type="compositionally biased region" description="Basic and acidic residues" evidence="1">
    <location>
        <begin position="1541"/>
        <end position="1576"/>
    </location>
</feature>
<dbReference type="KEGG" id="snh:120056089"/>
<dbReference type="InterPro" id="IPR003034">
    <property type="entry name" value="SAP_dom"/>
</dbReference>
<feature type="compositionally biased region" description="Low complexity" evidence="1">
    <location>
        <begin position="1327"/>
        <end position="1339"/>
    </location>
</feature>
<protein>
    <submittedName>
        <fullName evidence="4">Apoptotic chromatin condensation inducer in the nucleus-like isoform X1</fullName>
    </submittedName>
</protein>
<evidence type="ECO:0000259" key="2">
    <source>
        <dbReference type="PROSITE" id="PS50800"/>
    </source>
</evidence>
<dbReference type="PROSITE" id="PS50800">
    <property type="entry name" value="SAP"/>
    <property type="match status" value="1"/>
</dbReference>
<feature type="compositionally biased region" description="Low complexity" evidence="1">
    <location>
        <begin position="2076"/>
        <end position="2085"/>
    </location>
</feature>
<feature type="region of interest" description="Disordered" evidence="1">
    <location>
        <begin position="510"/>
        <end position="577"/>
    </location>
</feature>
<dbReference type="SUPFAM" id="SSF54928">
    <property type="entry name" value="RNA-binding domain, RBD"/>
    <property type="match status" value="1"/>
</dbReference>
<feature type="region of interest" description="Disordered" evidence="1">
    <location>
        <begin position="1655"/>
        <end position="1750"/>
    </location>
</feature>
<feature type="compositionally biased region" description="Basic and acidic residues" evidence="1">
    <location>
        <begin position="2090"/>
        <end position="2101"/>
    </location>
</feature>
<feature type="compositionally biased region" description="Polar residues" evidence="1">
    <location>
        <begin position="1621"/>
        <end position="1640"/>
    </location>
</feature>
<feature type="compositionally biased region" description="Low complexity" evidence="1">
    <location>
        <begin position="1892"/>
        <end position="1904"/>
    </location>
</feature>
<dbReference type="InterPro" id="IPR032552">
    <property type="entry name" value="RSB_motif"/>
</dbReference>